<dbReference type="GO" id="GO:0005886">
    <property type="term" value="C:plasma membrane"/>
    <property type="evidence" value="ECO:0007669"/>
    <property type="project" value="UniProtKB-SubCell"/>
</dbReference>
<dbReference type="InterPro" id="IPR037120">
    <property type="entry name" value="Haem_peroxidase_sf_animal"/>
</dbReference>
<dbReference type="GO" id="GO:0005615">
    <property type="term" value="C:extracellular space"/>
    <property type="evidence" value="ECO:0007669"/>
    <property type="project" value="TreeGrafter"/>
</dbReference>
<dbReference type="SMART" id="SM00406">
    <property type="entry name" value="IGv"/>
    <property type="match status" value="3"/>
</dbReference>
<accession>A0AAR5Q1E6</accession>
<evidence type="ECO:0000256" key="3">
    <source>
        <dbReference type="ARBA" id="ARBA00004613"/>
    </source>
</evidence>
<dbReference type="PROSITE" id="PS50292">
    <property type="entry name" value="PEROXIDASE_3"/>
    <property type="match status" value="1"/>
</dbReference>
<dbReference type="InterPro" id="IPR003599">
    <property type="entry name" value="Ig_sub"/>
</dbReference>
<evidence type="ECO:0000256" key="25">
    <source>
        <dbReference type="PIRSR" id="PIRSR619791-2"/>
    </source>
</evidence>
<dbReference type="SMART" id="SM00082">
    <property type="entry name" value="LRRCT"/>
    <property type="match status" value="1"/>
</dbReference>
<keyword evidence="11" id="KW-0677">Repeat</keyword>
<comment type="catalytic activity">
    <reaction evidence="19">
        <text>bromide + H2O2 = hypobromite + H2O</text>
        <dbReference type="Rhea" id="RHEA:66016"/>
        <dbReference type="ChEBI" id="CHEBI:15377"/>
        <dbReference type="ChEBI" id="CHEBI:15858"/>
        <dbReference type="ChEBI" id="CHEBI:16240"/>
        <dbReference type="ChEBI" id="CHEBI:29250"/>
    </reaction>
    <physiologicalReaction direction="left-to-right" evidence="19">
        <dbReference type="Rhea" id="RHEA:66017"/>
    </physiologicalReaction>
</comment>
<keyword evidence="4" id="KW-1003">Cell membrane</keyword>
<dbReference type="SMART" id="SM00369">
    <property type="entry name" value="LRR_TYP"/>
    <property type="match status" value="6"/>
</dbReference>
<feature type="domain" description="Ig-like" evidence="28">
    <location>
        <begin position="432"/>
        <end position="521"/>
    </location>
</feature>
<dbReference type="SUPFAM" id="SSF48726">
    <property type="entry name" value="Immunoglobulin"/>
    <property type="match status" value="4"/>
</dbReference>
<evidence type="ECO:0000256" key="23">
    <source>
        <dbReference type="ARBA" id="ARBA00049501"/>
    </source>
</evidence>
<dbReference type="InterPro" id="IPR003591">
    <property type="entry name" value="Leu-rich_rpt_typical-subtyp"/>
</dbReference>
<feature type="binding site" description="axial binding residue" evidence="25">
    <location>
        <position position="1080"/>
    </location>
    <ligand>
        <name>heme b</name>
        <dbReference type="ChEBI" id="CHEBI:60344"/>
    </ligand>
    <ligandPart>
        <name>Fe</name>
        <dbReference type="ChEBI" id="CHEBI:18248"/>
    </ligandPart>
</feature>
<evidence type="ECO:0000256" key="18">
    <source>
        <dbReference type="ARBA" id="ARBA00023319"/>
    </source>
</evidence>
<name>A0AAR5Q1E6_DENPD</name>
<proteinExistence type="inferred from homology"/>
<dbReference type="InterPro" id="IPR013106">
    <property type="entry name" value="Ig_V-set"/>
</dbReference>
<keyword evidence="8 25" id="KW-0349">Heme</keyword>
<dbReference type="InterPro" id="IPR000483">
    <property type="entry name" value="Cys-rich_flank_reg_C"/>
</dbReference>
<dbReference type="InterPro" id="IPR007110">
    <property type="entry name" value="Ig-like_dom"/>
</dbReference>
<evidence type="ECO:0000256" key="11">
    <source>
        <dbReference type="ARBA" id="ARBA00022737"/>
    </source>
</evidence>
<dbReference type="FunFam" id="2.60.40.10:FF:000189">
    <property type="entry name" value="Neogenin isoform 3"/>
    <property type="match status" value="1"/>
</dbReference>
<evidence type="ECO:0000313" key="30">
    <source>
        <dbReference type="Proteomes" id="UP000019118"/>
    </source>
</evidence>
<dbReference type="InterPro" id="IPR032675">
    <property type="entry name" value="LRR_dom_sf"/>
</dbReference>
<evidence type="ECO:0000256" key="12">
    <source>
        <dbReference type="ARBA" id="ARBA00022837"/>
    </source>
</evidence>
<keyword evidence="14 25" id="KW-0408">Iron</keyword>
<dbReference type="Gene3D" id="1.10.640.10">
    <property type="entry name" value="Haem peroxidase domain superfamily, animal type"/>
    <property type="match status" value="1"/>
</dbReference>
<keyword evidence="5" id="KW-0964">Secreted</keyword>
<evidence type="ECO:0000256" key="9">
    <source>
        <dbReference type="ARBA" id="ARBA00022723"/>
    </source>
</evidence>
<evidence type="ECO:0000256" key="6">
    <source>
        <dbReference type="ARBA" id="ARBA00022559"/>
    </source>
</evidence>
<organism evidence="29 30">
    <name type="scientific">Dendroctonus ponderosae</name>
    <name type="common">Mountain pine beetle</name>
    <dbReference type="NCBI Taxonomy" id="77166"/>
    <lineage>
        <taxon>Eukaryota</taxon>
        <taxon>Metazoa</taxon>
        <taxon>Ecdysozoa</taxon>
        <taxon>Arthropoda</taxon>
        <taxon>Hexapoda</taxon>
        <taxon>Insecta</taxon>
        <taxon>Pterygota</taxon>
        <taxon>Neoptera</taxon>
        <taxon>Endopterygota</taxon>
        <taxon>Coleoptera</taxon>
        <taxon>Polyphaga</taxon>
        <taxon>Cucujiformia</taxon>
        <taxon>Curculionidae</taxon>
        <taxon>Scolytinae</taxon>
        <taxon>Dendroctonus</taxon>
    </lineage>
</organism>
<evidence type="ECO:0000256" key="21">
    <source>
        <dbReference type="ARBA" id="ARBA00048396"/>
    </source>
</evidence>
<dbReference type="FunFam" id="2.60.40.10:FF:000005">
    <property type="entry name" value="Neuronal cell adhesion molecule"/>
    <property type="match status" value="1"/>
</dbReference>
<feature type="chain" id="PRO_5043792830" description="Ig-like domain-containing protein" evidence="27">
    <location>
        <begin position="23"/>
        <end position="1379"/>
    </location>
</feature>
<keyword evidence="18" id="KW-0393">Immunoglobulin domain</keyword>
<evidence type="ECO:0000256" key="10">
    <source>
        <dbReference type="ARBA" id="ARBA00022729"/>
    </source>
</evidence>
<evidence type="ECO:0000256" key="24">
    <source>
        <dbReference type="ARBA" id="ARBA00061342"/>
    </source>
</evidence>
<dbReference type="InterPro" id="IPR003598">
    <property type="entry name" value="Ig_sub2"/>
</dbReference>
<dbReference type="GO" id="GO:0046872">
    <property type="term" value="F:metal ion binding"/>
    <property type="evidence" value="ECO:0007669"/>
    <property type="project" value="UniProtKB-KW"/>
</dbReference>
<evidence type="ECO:0000256" key="17">
    <source>
        <dbReference type="ARBA" id="ARBA00023180"/>
    </source>
</evidence>
<dbReference type="InterPro" id="IPR001611">
    <property type="entry name" value="Leu-rich_rpt"/>
</dbReference>
<comment type="similarity">
    <text evidence="24">Belongs to the peroxidase family. XPO subfamily.</text>
</comment>
<dbReference type="SUPFAM" id="SSF52058">
    <property type="entry name" value="L domain-like"/>
    <property type="match status" value="1"/>
</dbReference>
<keyword evidence="6" id="KW-0575">Peroxidase</keyword>
<feature type="signal peptide" evidence="27">
    <location>
        <begin position="1"/>
        <end position="22"/>
    </location>
</feature>
<keyword evidence="30" id="KW-1185">Reference proteome</keyword>
<evidence type="ECO:0000259" key="28">
    <source>
        <dbReference type="PROSITE" id="PS50835"/>
    </source>
</evidence>
<evidence type="ECO:0000256" key="4">
    <source>
        <dbReference type="ARBA" id="ARBA00022475"/>
    </source>
</evidence>
<dbReference type="InterPro" id="IPR034824">
    <property type="entry name" value="Peroxidasin_peroxidase"/>
</dbReference>
<keyword evidence="16" id="KW-1015">Disulfide bond</keyword>
<dbReference type="PANTHER" id="PTHR11475">
    <property type="entry name" value="OXIDASE/PEROXIDASE"/>
    <property type="match status" value="1"/>
</dbReference>
<evidence type="ECO:0000256" key="27">
    <source>
        <dbReference type="SAM" id="SignalP"/>
    </source>
</evidence>
<dbReference type="FunFam" id="2.60.40.10:FF:001851">
    <property type="entry name" value="Peroxidasin"/>
    <property type="match status" value="1"/>
</dbReference>
<keyword evidence="15" id="KW-0472">Membrane</keyword>
<dbReference type="PANTHER" id="PTHR11475:SF58">
    <property type="entry name" value="PEROXIDASIN"/>
    <property type="match status" value="1"/>
</dbReference>
<dbReference type="Proteomes" id="UP000019118">
    <property type="component" value="Unassembled WGS sequence"/>
</dbReference>
<dbReference type="InterPro" id="IPR013098">
    <property type="entry name" value="Ig_I-set"/>
</dbReference>
<dbReference type="PRINTS" id="PR00457">
    <property type="entry name" value="ANPEROXIDASE"/>
</dbReference>
<evidence type="ECO:0000256" key="22">
    <source>
        <dbReference type="ARBA" id="ARBA00048887"/>
    </source>
</evidence>
<evidence type="ECO:0000256" key="2">
    <source>
        <dbReference type="ARBA" id="ARBA00004236"/>
    </source>
</evidence>
<dbReference type="InterPro" id="IPR013783">
    <property type="entry name" value="Ig-like_fold"/>
</dbReference>
<dbReference type="GO" id="GO:0006979">
    <property type="term" value="P:response to oxidative stress"/>
    <property type="evidence" value="ECO:0007669"/>
    <property type="project" value="InterPro"/>
</dbReference>
<comment type="catalytic activity">
    <reaction evidence="23">
        <text>hypobromite + L-tyrosyl-[protein] + H(+) = 3-bromo-L-tyrosyl-[protein] + H2O</text>
        <dbReference type="Rhea" id="RHEA:69356"/>
        <dbReference type="Rhea" id="RHEA-COMP:10136"/>
        <dbReference type="Rhea" id="RHEA-COMP:17686"/>
        <dbReference type="ChEBI" id="CHEBI:15377"/>
        <dbReference type="ChEBI" id="CHEBI:15378"/>
        <dbReference type="ChEBI" id="CHEBI:29250"/>
        <dbReference type="ChEBI" id="CHEBI:46858"/>
        <dbReference type="ChEBI" id="CHEBI:183512"/>
    </reaction>
    <physiologicalReaction direction="left-to-right" evidence="23">
        <dbReference type="Rhea" id="RHEA:69357"/>
    </physiologicalReaction>
</comment>
<comment type="subcellular location">
    <subcellularLocation>
        <location evidence="2">Cell membrane</location>
    </subcellularLocation>
    <subcellularLocation>
        <location evidence="3">Secreted</location>
    </subcellularLocation>
</comment>
<feature type="domain" description="Ig-like" evidence="28">
    <location>
        <begin position="528"/>
        <end position="613"/>
    </location>
</feature>
<dbReference type="Gene3D" id="3.80.10.10">
    <property type="entry name" value="Ribonuclease Inhibitor"/>
    <property type="match status" value="1"/>
</dbReference>
<evidence type="ECO:0000256" key="20">
    <source>
        <dbReference type="ARBA" id="ARBA00047610"/>
    </source>
</evidence>
<feature type="domain" description="Ig-like" evidence="28">
    <location>
        <begin position="341"/>
        <end position="427"/>
    </location>
</feature>
<comment type="catalytic activity">
    <reaction evidence="20">
        <text>L-lysyl-[collagen] + L-methionyl-[collagen] + H2O2 = [collagen]-L-lysyl-N-S-L-methionyl-[collagen] + 2 H2O + H(+)</text>
        <dbReference type="Rhea" id="RHEA:66020"/>
        <dbReference type="Rhea" id="RHEA-COMP:12751"/>
        <dbReference type="Rhea" id="RHEA-COMP:16949"/>
        <dbReference type="Rhea" id="RHEA-COMP:16951"/>
        <dbReference type="ChEBI" id="CHEBI:15377"/>
        <dbReference type="ChEBI" id="CHEBI:15378"/>
        <dbReference type="ChEBI" id="CHEBI:16044"/>
        <dbReference type="ChEBI" id="CHEBI:16240"/>
        <dbReference type="ChEBI" id="CHEBI:29969"/>
        <dbReference type="ChEBI" id="CHEBI:166867"/>
    </reaction>
    <physiologicalReaction direction="left-to-right" evidence="20">
        <dbReference type="Rhea" id="RHEA:66021"/>
    </physiologicalReaction>
</comment>
<dbReference type="SMART" id="SM00408">
    <property type="entry name" value="IGc2"/>
    <property type="match status" value="4"/>
</dbReference>
<dbReference type="GO" id="GO:0098609">
    <property type="term" value="P:cell-cell adhesion"/>
    <property type="evidence" value="ECO:0007669"/>
    <property type="project" value="UniProtKB-ARBA"/>
</dbReference>
<evidence type="ECO:0000256" key="13">
    <source>
        <dbReference type="ARBA" id="ARBA00023002"/>
    </source>
</evidence>
<dbReference type="InterPro" id="IPR010255">
    <property type="entry name" value="Haem_peroxidase_sf"/>
</dbReference>
<keyword evidence="10 27" id="KW-0732">Signal</keyword>
<evidence type="ECO:0000313" key="29">
    <source>
        <dbReference type="EnsemblMetazoa" id="XP_019766916.1"/>
    </source>
</evidence>
<evidence type="ECO:0000256" key="15">
    <source>
        <dbReference type="ARBA" id="ARBA00023136"/>
    </source>
</evidence>
<dbReference type="SUPFAM" id="SSF48113">
    <property type="entry name" value="Heme-dependent peroxidases"/>
    <property type="match status" value="1"/>
</dbReference>
<feature type="domain" description="Ig-like" evidence="28">
    <location>
        <begin position="239"/>
        <end position="326"/>
    </location>
</feature>
<dbReference type="PROSITE" id="PS50835">
    <property type="entry name" value="IG_LIKE"/>
    <property type="match status" value="4"/>
</dbReference>
<keyword evidence="12" id="KW-0106">Calcium</keyword>
<dbReference type="InterPro" id="IPR036179">
    <property type="entry name" value="Ig-like_dom_sf"/>
</dbReference>
<dbReference type="FunFam" id="2.60.40.10:FF:000107">
    <property type="entry name" value="Myosin, light chain kinase a"/>
    <property type="match status" value="1"/>
</dbReference>
<protein>
    <recommendedName>
        <fullName evidence="28">Ig-like domain-containing protein</fullName>
    </recommendedName>
</protein>
<sequence length="1379" mass="155427">MRLFTATLLLVFLLLRPFAVRPQSTNFSPLICPKKCNCYRRTVRCMKLALDHIPTAISDRTVTFDLRFNQIRDIPSGVFTSHNGLASLLLNNNLISGLKNETFQGLFNVINLYLYKNRIRYIETGAFQHMKRLERLLLHGNELREFGAATFSNLPSLDRLFLYNNHLKIIPKGAFHNLPRLRALRLDHNALVCDCKIAWLSRMLTNTVLQASANCAQPTEMTGKSLVGMEHAHFHCEPPKIVTNPEDVQITIGGTATFTCAVQSDEEPSIVWMKEEQELVPDDRKYKLMDNGTLMVADTDETDDGFYECLAKNPEGEVRSRRARMVVHDGPSEDKGVYGTPKLVTAPESVSVTPGTAQVQLQCRAVGFPTPEISWSHNGRRLGSSPHHLLTPDGTLVIRNVGGADHGTYRCEASNYNGKVSAEANVLIKVAPIFTIQPENVDVVAGSTIRLVCAASGTPPPEISWFKEFLEILPSDDRVFYNADKTTIEIKEARETDAGLYICEARNDQGLREVSARVKVSRFETKPPRLVYKPYNIEALIGSTIELPCKATGDPNPGITWQKDGARMLRTGRFKVSLTGNLYIYRVAPEDQGRYECLALNAHGRDSASGYVTVKEDPAVANGVISNIGDKFIKIAFTEASQEIDKAINNTIESFLHNKNPNPSELFRIIRYPNAPARELAKAAEVYERTLTNIRKHIDQGHITMNNTKEFNYQEILTPEKLDVVARLSGCLAHRNTINCTDMCFHSKYRSIDGRCNNLQHPTWGSSLTGFRRLLKPIYEDGFGKPVGWEKGRLYNGFPKPSSRKVSTALIATTKITPDDEITHMVMQWGQFLDHDLDHATPSVSSESWDGIDCKKSCDYAPPCYPMDVPEDDPRVRNRRCIDFIRSSAICGSGMTSIFFEGAQHREQINQLTSYIDGSMIYGYSEELAREVRDLDAPLGRLKEGAVFQGRKPLLPYAGGQGMDCRRNLSESTVNCFLAGDIRANEQSGLTAMHTIWMREHNRLAKELSYLNPHWDSDMLYHEARKIVGAAIQHITYKHWLPFVVGPEGLDQLGAYDDYNPRLHPSVSNVFATAALRFGHTLINPVLDRLDWNFTVIKEGHLPLHNAFFSPWRIVEEGGVDPLLRGMFMAAAKKKMPKENLNTELTERLFETAHAVALDLAAMNIHRSRDHALPGYVAFRDFCNMSTVHSFEDLAGEISDASVRRKLAELYGHPANIDVFVGGILEDPVEDGRVGPLFRCLLLEQFTTSRDGDRFWYEHPSVFKPEQLVQIKQYSLARVLCDNGDNITRITSDVFTLPELQDGLRSCDEIPKVDLRLWSECCSDCRYTGQLNTISRLNARSRRNTEVEERQGHQLKSLKRRVAELEDKLELALRKFDEL</sequence>
<evidence type="ECO:0000256" key="7">
    <source>
        <dbReference type="ARBA" id="ARBA00022614"/>
    </source>
</evidence>
<evidence type="ECO:0000256" key="14">
    <source>
        <dbReference type="ARBA" id="ARBA00023004"/>
    </source>
</evidence>
<keyword evidence="13" id="KW-0560">Oxidoreductase</keyword>
<dbReference type="Pfam" id="PF03098">
    <property type="entry name" value="An_peroxidase"/>
    <property type="match status" value="1"/>
</dbReference>
<keyword evidence="9 25" id="KW-0479">Metal-binding</keyword>
<evidence type="ECO:0000256" key="16">
    <source>
        <dbReference type="ARBA" id="ARBA00023157"/>
    </source>
</evidence>
<dbReference type="EnsemblMetazoa" id="XM_019911357.1">
    <property type="protein sequence ID" value="XP_019766916.1"/>
    <property type="gene ID" value="LOC109542222"/>
</dbReference>
<dbReference type="Pfam" id="PF13855">
    <property type="entry name" value="LRR_8"/>
    <property type="match status" value="1"/>
</dbReference>
<reference evidence="30" key="1">
    <citation type="journal article" date="2013" name="Genome Biol.">
        <title>Draft genome of the mountain pine beetle, Dendroctonus ponderosae Hopkins, a major forest pest.</title>
        <authorList>
            <person name="Keeling C.I."/>
            <person name="Yuen M.M."/>
            <person name="Liao N.Y."/>
            <person name="Docking T.R."/>
            <person name="Chan S.K."/>
            <person name="Taylor G.A."/>
            <person name="Palmquist D.L."/>
            <person name="Jackman S.D."/>
            <person name="Nguyen A."/>
            <person name="Li M."/>
            <person name="Henderson H."/>
            <person name="Janes J.K."/>
            <person name="Zhao Y."/>
            <person name="Pandoh P."/>
            <person name="Moore R."/>
            <person name="Sperling F.A."/>
            <person name="Huber D.P."/>
            <person name="Birol I."/>
            <person name="Jones S.J."/>
            <person name="Bohlmann J."/>
        </authorList>
    </citation>
    <scope>NUCLEOTIDE SEQUENCE</scope>
</reference>
<evidence type="ECO:0000256" key="8">
    <source>
        <dbReference type="ARBA" id="ARBA00022617"/>
    </source>
</evidence>
<evidence type="ECO:0000256" key="5">
    <source>
        <dbReference type="ARBA" id="ARBA00022525"/>
    </source>
</evidence>
<dbReference type="CDD" id="cd09826">
    <property type="entry name" value="peroxidasin_like"/>
    <property type="match status" value="1"/>
</dbReference>
<evidence type="ECO:0000256" key="26">
    <source>
        <dbReference type="SAM" id="Coils"/>
    </source>
</evidence>
<dbReference type="Gene3D" id="2.60.40.10">
    <property type="entry name" value="Immunoglobulins"/>
    <property type="match status" value="4"/>
</dbReference>
<dbReference type="GO" id="GO:0004601">
    <property type="term" value="F:peroxidase activity"/>
    <property type="evidence" value="ECO:0007669"/>
    <property type="project" value="UniProtKB-KW"/>
</dbReference>
<evidence type="ECO:0000256" key="19">
    <source>
        <dbReference type="ARBA" id="ARBA00047544"/>
    </source>
</evidence>
<keyword evidence="7" id="KW-0433">Leucine-rich repeat</keyword>
<dbReference type="Pfam" id="PF07679">
    <property type="entry name" value="I-set"/>
    <property type="match status" value="4"/>
</dbReference>
<comment type="cofactor">
    <cofactor evidence="1">
        <name>heme b</name>
        <dbReference type="ChEBI" id="CHEBI:60344"/>
    </cofactor>
</comment>
<dbReference type="SMART" id="SM00409">
    <property type="entry name" value="IG"/>
    <property type="match status" value="4"/>
</dbReference>
<feature type="coiled-coil region" evidence="26">
    <location>
        <begin position="1348"/>
        <end position="1375"/>
    </location>
</feature>
<comment type="catalytic activity">
    <reaction evidence="22">
        <text>L-tyrosyl-[protein] + bromide + H2O2 + H(+) = 3-bromo-L-tyrosyl-[protein] + 2 H2O</text>
        <dbReference type="Rhea" id="RHEA:69360"/>
        <dbReference type="Rhea" id="RHEA-COMP:10136"/>
        <dbReference type="Rhea" id="RHEA-COMP:17686"/>
        <dbReference type="ChEBI" id="CHEBI:15377"/>
        <dbReference type="ChEBI" id="CHEBI:15378"/>
        <dbReference type="ChEBI" id="CHEBI:15858"/>
        <dbReference type="ChEBI" id="CHEBI:16240"/>
        <dbReference type="ChEBI" id="CHEBI:46858"/>
        <dbReference type="ChEBI" id="CHEBI:183512"/>
    </reaction>
    <physiologicalReaction direction="left-to-right" evidence="22">
        <dbReference type="Rhea" id="RHEA:69361"/>
    </physiologicalReaction>
</comment>
<evidence type="ECO:0000256" key="1">
    <source>
        <dbReference type="ARBA" id="ARBA00001970"/>
    </source>
</evidence>
<reference evidence="29" key="2">
    <citation type="submission" date="2024-08" db="UniProtKB">
        <authorList>
            <consortium name="EnsemblMetazoa"/>
        </authorList>
    </citation>
    <scope>IDENTIFICATION</scope>
</reference>
<dbReference type="GO" id="GO:0020037">
    <property type="term" value="F:heme binding"/>
    <property type="evidence" value="ECO:0007669"/>
    <property type="project" value="InterPro"/>
</dbReference>
<dbReference type="FunFam" id="1.10.640.10:FF:000001">
    <property type="entry name" value="Peroxidasin homolog"/>
    <property type="match status" value="1"/>
</dbReference>
<comment type="catalytic activity">
    <reaction evidence="21">
        <text>L-lysyl-[collagen] + L-methionyl-[collagen] + hypobromite = [collagen]-L-lysyl-N-S-L-methionyl-[collagen] + bromide + H2O + H(+)</text>
        <dbReference type="Rhea" id="RHEA:66024"/>
        <dbReference type="Rhea" id="RHEA-COMP:12751"/>
        <dbReference type="Rhea" id="RHEA-COMP:16949"/>
        <dbReference type="Rhea" id="RHEA-COMP:16951"/>
        <dbReference type="ChEBI" id="CHEBI:15377"/>
        <dbReference type="ChEBI" id="CHEBI:15378"/>
        <dbReference type="ChEBI" id="CHEBI:15858"/>
        <dbReference type="ChEBI" id="CHEBI:16044"/>
        <dbReference type="ChEBI" id="CHEBI:29250"/>
        <dbReference type="ChEBI" id="CHEBI:29969"/>
        <dbReference type="ChEBI" id="CHEBI:166867"/>
    </reaction>
    <physiologicalReaction direction="left-to-right" evidence="21">
        <dbReference type="Rhea" id="RHEA:66025"/>
    </physiologicalReaction>
</comment>
<keyword evidence="26" id="KW-0175">Coiled coil</keyword>
<dbReference type="InterPro" id="IPR019791">
    <property type="entry name" value="Haem_peroxidase_animal"/>
</dbReference>
<keyword evidence="17" id="KW-0325">Glycoprotein</keyword>